<dbReference type="AlphaFoldDB" id="A0A660A769"/>
<accession>A0A660A769</accession>
<proteinExistence type="predicted"/>
<gene>
    <name evidence="1" type="ORF">FGO82_02890</name>
</gene>
<reference evidence="1 2" key="1">
    <citation type="submission" date="2019-05" db="EMBL/GenBank/DDBJ databases">
        <title>Novel genomic isolates of S.pyogenes and S.dysgalactiae subsp. equisimilis associated to necrotising fasciitis (NSTI).</title>
        <authorList>
            <person name="Barrantes I."/>
        </authorList>
    </citation>
    <scope>NUCLEOTIDE SEQUENCE [LARGE SCALE GENOMIC DNA]</scope>
    <source>
        <strain evidence="1 2">SPY6028</strain>
    </source>
</reference>
<organism evidence="1 2">
    <name type="scientific">Streptococcus pyogenes</name>
    <dbReference type="NCBI Taxonomy" id="1314"/>
    <lineage>
        <taxon>Bacteria</taxon>
        <taxon>Bacillati</taxon>
        <taxon>Bacillota</taxon>
        <taxon>Bacilli</taxon>
        <taxon>Lactobacillales</taxon>
        <taxon>Streptococcaceae</taxon>
        <taxon>Streptococcus</taxon>
    </lineage>
</organism>
<dbReference type="Proteomes" id="UP000316580">
    <property type="component" value="Unassembled WGS sequence"/>
</dbReference>
<protein>
    <submittedName>
        <fullName evidence="1">Uncharacterized protein</fullName>
    </submittedName>
</protein>
<sequence length="105" mass="11777">MKKIIRNYSQLFAIALASGLIFSSSQAYAAEIQQETFKTKQETFKTKIEAIYQALLTIENAPFNQYYTIKEIPGSDGQPSKFVYEVSILEKVGSIGPKDSSEINE</sequence>
<dbReference type="RefSeq" id="WP_011528211.1">
    <property type="nucleotide sequence ID" value="NZ_CAAHOJ010000006.1"/>
</dbReference>
<evidence type="ECO:0000313" key="2">
    <source>
        <dbReference type="Proteomes" id="UP000316580"/>
    </source>
</evidence>
<evidence type="ECO:0000313" key="1">
    <source>
        <dbReference type="EMBL" id="TNY48104.1"/>
    </source>
</evidence>
<comment type="caution">
    <text evidence="1">The sequence shown here is derived from an EMBL/GenBank/DDBJ whole genome shotgun (WGS) entry which is preliminary data.</text>
</comment>
<name>A0A660A769_STRPY</name>
<dbReference type="EMBL" id="VCID01000499">
    <property type="protein sequence ID" value="TNY48104.1"/>
    <property type="molecule type" value="Genomic_DNA"/>
</dbReference>